<evidence type="ECO:0000256" key="6">
    <source>
        <dbReference type="SAM" id="SignalP"/>
    </source>
</evidence>
<dbReference type="InterPro" id="IPR001254">
    <property type="entry name" value="Trypsin_dom"/>
</dbReference>
<accession>A0A8S1D8V7</accession>
<evidence type="ECO:0000256" key="1">
    <source>
        <dbReference type="ARBA" id="ARBA00007664"/>
    </source>
</evidence>
<dbReference type="EMBL" id="CADEPI010000152">
    <property type="protein sequence ID" value="CAB3377877.1"/>
    <property type="molecule type" value="Genomic_DNA"/>
</dbReference>
<dbReference type="PRINTS" id="PR00722">
    <property type="entry name" value="CHYMOTRYPSIN"/>
</dbReference>
<comment type="similarity">
    <text evidence="1">Belongs to the peptidase S1 family.</text>
</comment>
<evidence type="ECO:0000313" key="9">
    <source>
        <dbReference type="Proteomes" id="UP000494165"/>
    </source>
</evidence>
<evidence type="ECO:0000259" key="7">
    <source>
        <dbReference type="PROSITE" id="PS50240"/>
    </source>
</evidence>
<sequence>MMTTEKYGPILTLIFLPFLLHVVSSKNIGIESRIVGGENVALQGEYPYLVALLFKNRTMCGGTILNENYILTAAHCIHNLDLQYFEVLSGSNLLSEANIHVVTEAKEHEEFIFQQNLPNDVGLMKVNPPFVFGEFVQPVTLIDQGLEINDTTALGVALGWGMIYSGSDYPNELMKVDLDVFSDEECLNAYLYGPTERSICAGMSIGSDSQLGICGGDAGGPLIVDGIQVGIISWARVPCGEPGFPAVFAQVSYYTDWIKANSGLV</sequence>
<dbReference type="Pfam" id="PF00089">
    <property type="entry name" value="Trypsin"/>
    <property type="match status" value="1"/>
</dbReference>
<keyword evidence="2" id="KW-0645">Protease</keyword>
<evidence type="ECO:0000256" key="3">
    <source>
        <dbReference type="ARBA" id="ARBA00022801"/>
    </source>
</evidence>
<keyword evidence="4" id="KW-0720">Serine protease</keyword>
<feature type="chain" id="PRO_5035948284" description="Peptidase S1 domain-containing protein" evidence="6">
    <location>
        <begin position="26"/>
        <end position="265"/>
    </location>
</feature>
<feature type="signal peptide" evidence="6">
    <location>
        <begin position="1"/>
        <end position="25"/>
    </location>
</feature>
<reference evidence="8 9" key="1">
    <citation type="submission" date="2020-04" db="EMBL/GenBank/DDBJ databases">
        <authorList>
            <person name="Alioto T."/>
            <person name="Alioto T."/>
            <person name="Gomez Garrido J."/>
        </authorList>
    </citation>
    <scope>NUCLEOTIDE SEQUENCE [LARGE SCALE GENOMIC DNA]</scope>
</reference>
<dbReference type="PROSITE" id="PS50240">
    <property type="entry name" value="TRYPSIN_DOM"/>
    <property type="match status" value="1"/>
</dbReference>
<dbReference type="InterPro" id="IPR001314">
    <property type="entry name" value="Peptidase_S1A"/>
</dbReference>
<evidence type="ECO:0000256" key="4">
    <source>
        <dbReference type="ARBA" id="ARBA00022825"/>
    </source>
</evidence>
<protein>
    <recommendedName>
        <fullName evidence="7">Peptidase S1 domain-containing protein</fullName>
    </recommendedName>
</protein>
<dbReference type="OrthoDB" id="10051896at2759"/>
<keyword evidence="6" id="KW-0732">Signal</keyword>
<dbReference type="InterPro" id="IPR050430">
    <property type="entry name" value="Peptidase_S1"/>
</dbReference>
<keyword evidence="3" id="KW-0378">Hydrolase</keyword>
<dbReference type="SUPFAM" id="SSF50494">
    <property type="entry name" value="Trypsin-like serine proteases"/>
    <property type="match status" value="1"/>
</dbReference>
<dbReference type="FunFam" id="2.40.10.10:FF:000068">
    <property type="entry name" value="transmembrane protease serine 2"/>
    <property type="match status" value="1"/>
</dbReference>
<dbReference type="GO" id="GO:0004252">
    <property type="term" value="F:serine-type endopeptidase activity"/>
    <property type="evidence" value="ECO:0007669"/>
    <property type="project" value="InterPro"/>
</dbReference>
<keyword evidence="9" id="KW-1185">Reference proteome</keyword>
<dbReference type="InterPro" id="IPR009003">
    <property type="entry name" value="Peptidase_S1_PA"/>
</dbReference>
<comment type="caution">
    <text evidence="8">The sequence shown here is derived from an EMBL/GenBank/DDBJ whole genome shotgun (WGS) entry which is preliminary data.</text>
</comment>
<dbReference type="PANTHER" id="PTHR24276:SF98">
    <property type="entry name" value="FI18310P1-RELATED"/>
    <property type="match status" value="1"/>
</dbReference>
<dbReference type="Proteomes" id="UP000494165">
    <property type="component" value="Unassembled WGS sequence"/>
</dbReference>
<dbReference type="PROSITE" id="PS00134">
    <property type="entry name" value="TRYPSIN_HIS"/>
    <property type="match status" value="1"/>
</dbReference>
<feature type="domain" description="Peptidase S1" evidence="7">
    <location>
        <begin position="34"/>
        <end position="263"/>
    </location>
</feature>
<organism evidence="8 9">
    <name type="scientific">Cloeon dipterum</name>
    <dbReference type="NCBI Taxonomy" id="197152"/>
    <lineage>
        <taxon>Eukaryota</taxon>
        <taxon>Metazoa</taxon>
        <taxon>Ecdysozoa</taxon>
        <taxon>Arthropoda</taxon>
        <taxon>Hexapoda</taxon>
        <taxon>Insecta</taxon>
        <taxon>Pterygota</taxon>
        <taxon>Palaeoptera</taxon>
        <taxon>Ephemeroptera</taxon>
        <taxon>Pisciforma</taxon>
        <taxon>Baetidae</taxon>
        <taxon>Cloeon</taxon>
    </lineage>
</organism>
<dbReference type="AlphaFoldDB" id="A0A8S1D8V7"/>
<evidence type="ECO:0000256" key="2">
    <source>
        <dbReference type="ARBA" id="ARBA00022670"/>
    </source>
</evidence>
<evidence type="ECO:0000313" key="8">
    <source>
        <dbReference type="EMBL" id="CAB3377877.1"/>
    </source>
</evidence>
<dbReference type="InterPro" id="IPR018114">
    <property type="entry name" value="TRYPSIN_HIS"/>
</dbReference>
<dbReference type="SMART" id="SM00020">
    <property type="entry name" value="Tryp_SPc"/>
    <property type="match status" value="1"/>
</dbReference>
<evidence type="ECO:0000256" key="5">
    <source>
        <dbReference type="ARBA" id="ARBA00023157"/>
    </source>
</evidence>
<gene>
    <name evidence="8" type="ORF">CLODIP_2_CD05821</name>
</gene>
<dbReference type="GO" id="GO:0006508">
    <property type="term" value="P:proteolysis"/>
    <property type="evidence" value="ECO:0007669"/>
    <property type="project" value="UniProtKB-KW"/>
</dbReference>
<name>A0A8S1D8V7_9INSE</name>
<proteinExistence type="inferred from homology"/>
<dbReference type="CDD" id="cd00190">
    <property type="entry name" value="Tryp_SPc"/>
    <property type="match status" value="1"/>
</dbReference>
<dbReference type="InterPro" id="IPR043504">
    <property type="entry name" value="Peptidase_S1_PA_chymotrypsin"/>
</dbReference>
<dbReference type="Gene3D" id="2.40.10.10">
    <property type="entry name" value="Trypsin-like serine proteases"/>
    <property type="match status" value="1"/>
</dbReference>
<keyword evidence="5" id="KW-1015">Disulfide bond</keyword>
<dbReference type="PANTHER" id="PTHR24276">
    <property type="entry name" value="POLYSERASE-RELATED"/>
    <property type="match status" value="1"/>
</dbReference>